<gene>
    <name evidence="1" type="ORF">PROFUN_03878</name>
</gene>
<accession>A0A2P6MTK2</accession>
<sequence length="62" mass="7236">MPSTEKRSINRCRQKSYTNCVSVRMVAECKKSHISYEKLFAAIKNQINDLTRRTETNRCGCH</sequence>
<evidence type="ECO:0000313" key="2">
    <source>
        <dbReference type="Proteomes" id="UP000241769"/>
    </source>
</evidence>
<dbReference type="InParanoid" id="A0A2P6MTK2"/>
<dbReference type="AlphaFoldDB" id="A0A2P6MTK2"/>
<dbReference type="Proteomes" id="UP000241769">
    <property type="component" value="Unassembled WGS sequence"/>
</dbReference>
<reference evidence="1 2" key="1">
    <citation type="journal article" date="2018" name="Genome Biol. Evol.">
        <title>Multiple Roots of Fruiting Body Formation in Amoebozoa.</title>
        <authorList>
            <person name="Hillmann F."/>
            <person name="Forbes G."/>
            <person name="Novohradska S."/>
            <person name="Ferling I."/>
            <person name="Riege K."/>
            <person name="Groth M."/>
            <person name="Westermann M."/>
            <person name="Marz M."/>
            <person name="Spaller T."/>
            <person name="Winckler T."/>
            <person name="Schaap P."/>
            <person name="Glockner G."/>
        </authorList>
    </citation>
    <scope>NUCLEOTIDE SEQUENCE [LARGE SCALE GENOMIC DNA]</scope>
    <source>
        <strain evidence="1 2">Jena</strain>
    </source>
</reference>
<name>A0A2P6MTK2_9EUKA</name>
<dbReference type="EMBL" id="MDYQ01000419">
    <property type="protein sequence ID" value="PRP75042.1"/>
    <property type="molecule type" value="Genomic_DNA"/>
</dbReference>
<proteinExistence type="predicted"/>
<evidence type="ECO:0000313" key="1">
    <source>
        <dbReference type="EMBL" id="PRP75042.1"/>
    </source>
</evidence>
<protein>
    <submittedName>
        <fullName evidence="1">Uncharacterized protein</fullName>
    </submittedName>
</protein>
<organism evidence="1 2">
    <name type="scientific">Planoprotostelium fungivorum</name>
    <dbReference type="NCBI Taxonomy" id="1890364"/>
    <lineage>
        <taxon>Eukaryota</taxon>
        <taxon>Amoebozoa</taxon>
        <taxon>Evosea</taxon>
        <taxon>Variosea</taxon>
        <taxon>Cavosteliida</taxon>
        <taxon>Cavosteliaceae</taxon>
        <taxon>Planoprotostelium</taxon>
    </lineage>
</organism>
<keyword evidence="2" id="KW-1185">Reference proteome</keyword>
<comment type="caution">
    <text evidence="1">The sequence shown here is derived from an EMBL/GenBank/DDBJ whole genome shotgun (WGS) entry which is preliminary data.</text>
</comment>